<dbReference type="PROSITE" id="PS51416">
    <property type="entry name" value="MIB_HERC2"/>
    <property type="match status" value="2"/>
</dbReference>
<dbReference type="Pfam" id="PF06701">
    <property type="entry name" value="MIB_HERC2"/>
    <property type="match status" value="1"/>
</dbReference>
<sequence length="429" mass="47975">MGTMEIFVSETVIGQVIAENDEIGGQGNVPALVNRATRDNDSTHLSQGDREEISRLLQEYNIDYEAQPESDEEELKDFGFYDKYARLLSIGTRVKRGPGWSWGNQDSNGPGTVVAHKDEGELMVKWDNGHINAYFYNHSETSHVVKYDSRRILGPGEDIEVGCCVKRGQDWNPNSEEDGGSGTVGIVIRKHHDKKVSVRWPSQVVEKYSFGHDNKYEIEVVNGHDEAQLDTGYIGGSQPMDIPGGEDIVYAWQWQDQSHQWRTLPQEAAAKLEDHYLSKKQGTTLVKHYSLQMRSDPVKLKYTINGQLGSLQRISNLGLAIVIKSYSEGHNSHGLAIVIKCYSEGHYSHGLAFVIKCYSEGHNSHGLAIVIKCYSKGHNSHGFAIVMKCYSEGHNSLGLAIVIESYSEGHYSLGLAIVIEWYSEGHYCH</sequence>
<evidence type="ECO:0000313" key="2">
    <source>
        <dbReference type="EMBL" id="KAJ8304801.1"/>
    </source>
</evidence>
<dbReference type="Gene3D" id="3.30.720.50">
    <property type="match status" value="1"/>
</dbReference>
<protein>
    <recommendedName>
        <fullName evidence="1">MIB/HERC2 domain-containing protein</fullName>
    </recommendedName>
</protein>
<comment type="caution">
    <text evidence="2">The sequence shown here is derived from an EMBL/GenBank/DDBJ whole genome shotgun (WGS) entry which is preliminary data.</text>
</comment>
<organism evidence="2 3">
    <name type="scientific">Tegillarca granosa</name>
    <name type="common">Malaysian cockle</name>
    <name type="synonym">Anadara granosa</name>
    <dbReference type="NCBI Taxonomy" id="220873"/>
    <lineage>
        <taxon>Eukaryota</taxon>
        <taxon>Metazoa</taxon>
        <taxon>Spiralia</taxon>
        <taxon>Lophotrochozoa</taxon>
        <taxon>Mollusca</taxon>
        <taxon>Bivalvia</taxon>
        <taxon>Autobranchia</taxon>
        <taxon>Pteriomorphia</taxon>
        <taxon>Arcoida</taxon>
        <taxon>Arcoidea</taxon>
        <taxon>Arcidae</taxon>
        <taxon>Tegillarca</taxon>
    </lineage>
</organism>
<dbReference type="EMBL" id="JARBDR010000903">
    <property type="protein sequence ID" value="KAJ8304801.1"/>
    <property type="molecule type" value="Genomic_DNA"/>
</dbReference>
<dbReference type="InterPro" id="IPR037252">
    <property type="entry name" value="Mib_Herc2_sf"/>
</dbReference>
<dbReference type="SUPFAM" id="SSF117839">
    <property type="entry name" value="WWE domain"/>
    <property type="match status" value="1"/>
</dbReference>
<dbReference type="Gene3D" id="2.30.30.40">
    <property type="entry name" value="SH3 Domains"/>
    <property type="match status" value="2"/>
</dbReference>
<proteinExistence type="predicted"/>
<evidence type="ECO:0000259" key="1">
    <source>
        <dbReference type="PROSITE" id="PS51416"/>
    </source>
</evidence>
<dbReference type="InterPro" id="IPR010606">
    <property type="entry name" value="Mib_Herc2"/>
</dbReference>
<reference evidence="2 3" key="1">
    <citation type="submission" date="2022-12" db="EMBL/GenBank/DDBJ databases">
        <title>Chromosome-level genome of Tegillarca granosa.</title>
        <authorList>
            <person name="Kim J."/>
        </authorList>
    </citation>
    <scope>NUCLEOTIDE SEQUENCE [LARGE SCALE GENOMIC DNA]</scope>
    <source>
        <strain evidence="2">Teg-2019</strain>
        <tissue evidence="2">Adductor muscle</tissue>
    </source>
</reference>
<name>A0ABQ9EK87_TEGGR</name>
<keyword evidence="3" id="KW-1185">Reference proteome</keyword>
<dbReference type="SUPFAM" id="SSF159034">
    <property type="entry name" value="Mib/herc2 domain-like"/>
    <property type="match status" value="2"/>
</dbReference>
<evidence type="ECO:0000313" key="3">
    <source>
        <dbReference type="Proteomes" id="UP001217089"/>
    </source>
</evidence>
<dbReference type="Proteomes" id="UP001217089">
    <property type="component" value="Unassembled WGS sequence"/>
</dbReference>
<gene>
    <name evidence="2" type="ORF">KUTeg_018384</name>
</gene>
<feature type="domain" description="MIB/HERC2" evidence="1">
    <location>
        <begin position="80"/>
        <end position="150"/>
    </location>
</feature>
<accession>A0ABQ9EK87</accession>
<dbReference type="InterPro" id="IPR037197">
    <property type="entry name" value="WWE_dom_sf"/>
</dbReference>
<feature type="domain" description="MIB/HERC2" evidence="1">
    <location>
        <begin position="151"/>
        <end position="224"/>
    </location>
</feature>